<sequence>MAVPPQFMACGGLKVIIILLTIAVLVLLDPRYVSAYISINYEIVLIYIIATLTLLYCVVSMILYFVMYRTNDEDSSLTNCSLTEIIFSGAGMIGWMLVCGIGGNVAQRTILETGQYFGWIGACAGINVALFIGVLAVFALNIVNEKILNPQNRKFRAGSRM</sequence>
<proteinExistence type="predicted"/>
<dbReference type="Proteomes" id="UP000887576">
    <property type="component" value="Unplaced"/>
</dbReference>
<dbReference type="WBParaSite" id="JU765_v2.g19254.t1">
    <property type="protein sequence ID" value="JU765_v2.g19254.t1"/>
    <property type="gene ID" value="JU765_v2.g19254"/>
</dbReference>
<evidence type="ECO:0000313" key="2">
    <source>
        <dbReference type="WBParaSite" id="JU765_v2.g19254.t1"/>
    </source>
</evidence>
<reference evidence="2" key="1">
    <citation type="submission" date="2022-11" db="UniProtKB">
        <authorList>
            <consortium name="WormBaseParasite"/>
        </authorList>
    </citation>
    <scope>IDENTIFICATION</scope>
</reference>
<name>A0AC34QT25_9BILA</name>
<protein>
    <submittedName>
        <fullName evidence="2">NADH dehydrogenase subunit 6</fullName>
    </submittedName>
</protein>
<organism evidence="1 2">
    <name type="scientific">Panagrolaimus sp. JU765</name>
    <dbReference type="NCBI Taxonomy" id="591449"/>
    <lineage>
        <taxon>Eukaryota</taxon>
        <taxon>Metazoa</taxon>
        <taxon>Ecdysozoa</taxon>
        <taxon>Nematoda</taxon>
        <taxon>Chromadorea</taxon>
        <taxon>Rhabditida</taxon>
        <taxon>Tylenchina</taxon>
        <taxon>Panagrolaimomorpha</taxon>
        <taxon>Panagrolaimoidea</taxon>
        <taxon>Panagrolaimidae</taxon>
        <taxon>Panagrolaimus</taxon>
    </lineage>
</organism>
<evidence type="ECO:0000313" key="1">
    <source>
        <dbReference type="Proteomes" id="UP000887576"/>
    </source>
</evidence>
<accession>A0AC34QT25</accession>